<feature type="domain" description="Enoyl reductase (ER)" evidence="1">
    <location>
        <begin position="35"/>
        <end position="334"/>
    </location>
</feature>
<protein>
    <submittedName>
        <fullName evidence="2">Zinc-type alcohol dehydrogenase-like protein</fullName>
    </submittedName>
</protein>
<dbReference type="CDD" id="cd08267">
    <property type="entry name" value="MDR1"/>
    <property type="match status" value="1"/>
</dbReference>
<evidence type="ECO:0000259" key="1">
    <source>
        <dbReference type="SMART" id="SM00829"/>
    </source>
</evidence>
<accession>A0A5B9MDY0</accession>
<sequence length="338" mass="36947">MNMQTEQRKQTTRQYNFATIKPLKLMHAVVFDNYGGASVLRTGVVEVPRRLPGQLLIHVEASSVNPIDYRLRRGELKGLLLFGFPRVPGYDVAGQIVDCDPDAPFKPGDRVMAYLNHLRGGACAEFVVCPIDVAAKIPDTMPMQEAAAIPLAGTTALQSLRDHGQIAPGKRVLINGASGGVGAFAIQIAKRYEAHVTAIASGSNEDFCIDLGADRFYDYSEVDYTNLGEQWDLIFDVAGKSGYLDARRVLSEGGRYVSTEPNAIEMFMTVVTWPLSKSGTVMLAKPSAADLRELIELYELGKLKVTIDSVFSMNQAADAHRRVEAGVDHGKVVLVNRF</sequence>
<dbReference type="Proteomes" id="UP000321353">
    <property type="component" value="Chromosome"/>
</dbReference>
<reference evidence="2 3" key="1">
    <citation type="submission" date="2019-02" db="EMBL/GenBank/DDBJ databases">
        <title>Planctomycetal bacteria perform biofilm scaping via a novel small molecule.</title>
        <authorList>
            <person name="Jeske O."/>
            <person name="Boedeker C."/>
            <person name="Wiegand S."/>
            <person name="Breitling P."/>
            <person name="Kallscheuer N."/>
            <person name="Jogler M."/>
            <person name="Rohde M."/>
            <person name="Petersen J."/>
            <person name="Medema M.H."/>
            <person name="Surup F."/>
            <person name="Jogler C."/>
        </authorList>
    </citation>
    <scope>NUCLEOTIDE SEQUENCE [LARGE SCALE GENOMIC DNA]</scope>
    <source>
        <strain evidence="2 3">Mal15</strain>
    </source>
</reference>
<dbReference type="PANTHER" id="PTHR44013:SF1">
    <property type="entry name" value="ZINC-TYPE ALCOHOL DEHYDROGENASE-LIKE PROTEIN C16A3.02C"/>
    <property type="match status" value="1"/>
</dbReference>
<evidence type="ECO:0000313" key="2">
    <source>
        <dbReference type="EMBL" id="QEF97814.1"/>
    </source>
</evidence>
<dbReference type="Pfam" id="PF08240">
    <property type="entry name" value="ADH_N"/>
    <property type="match status" value="1"/>
</dbReference>
<dbReference type="SMART" id="SM00829">
    <property type="entry name" value="PKS_ER"/>
    <property type="match status" value="1"/>
</dbReference>
<dbReference type="SUPFAM" id="SSF51735">
    <property type="entry name" value="NAD(P)-binding Rossmann-fold domains"/>
    <property type="match status" value="1"/>
</dbReference>
<dbReference type="InterPro" id="IPR036291">
    <property type="entry name" value="NAD(P)-bd_dom_sf"/>
</dbReference>
<dbReference type="AlphaFoldDB" id="A0A5B9MDY0"/>
<gene>
    <name evidence="2" type="ORF">Mal15_18590</name>
</gene>
<dbReference type="KEGG" id="smam:Mal15_18590"/>
<dbReference type="Gene3D" id="3.90.180.10">
    <property type="entry name" value="Medium-chain alcohol dehydrogenases, catalytic domain"/>
    <property type="match status" value="1"/>
</dbReference>
<dbReference type="InterPro" id="IPR002364">
    <property type="entry name" value="Quin_OxRdtase/zeta-crystal_CS"/>
</dbReference>
<dbReference type="InterPro" id="IPR020843">
    <property type="entry name" value="ER"/>
</dbReference>
<dbReference type="InterPro" id="IPR052733">
    <property type="entry name" value="Chloroplast_QOR"/>
</dbReference>
<dbReference type="InterPro" id="IPR013154">
    <property type="entry name" value="ADH-like_N"/>
</dbReference>
<dbReference type="PANTHER" id="PTHR44013">
    <property type="entry name" value="ZINC-TYPE ALCOHOL DEHYDROGENASE-LIKE PROTEIN C16A3.02C"/>
    <property type="match status" value="1"/>
</dbReference>
<dbReference type="PROSITE" id="PS01162">
    <property type="entry name" value="QOR_ZETA_CRYSTAL"/>
    <property type="match status" value="1"/>
</dbReference>
<dbReference type="InterPro" id="IPR011032">
    <property type="entry name" value="GroES-like_sf"/>
</dbReference>
<dbReference type="Gene3D" id="3.40.50.720">
    <property type="entry name" value="NAD(P)-binding Rossmann-like Domain"/>
    <property type="match status" value="1"/>
</dbReference>
<dbReference type="GO" id="GO:0016491">
    <property type="term" value="F:oxidoreductase activity"/>
    <property type="evidence" value="ECO:0007669"/>
    <property type="project" value="InterPro"/>
</dbReference>
<dbReference type="SUPFAM" id="SSF50129">
    <property type="entry name" value="GroES-like"/>
    <property type="match status" value="1"/>
</dbReference>
<dbReference type="RefSeq" id="WP_233903358.1">
    <property type="nucleotide sequence ID" value="NZ_CP036264.1"/>
</dbReference>
<proteinExistence type="predicted"/>
<dbReference type="Pfam" id="PF13602">
    <property type="entry name" value="ADH_zinc_N_2"/>
    <property type="match status" value="1"/>
</dbReference>
<dbReference type="EMBL" id="CP036264">
    <property type="protein sequence ID" value="QEF97814.1"/>
    <property type="molecule type" value="Genomic_DNA"/>
</dbReference>
<organism evidence="2 3">
    <name type="scientific">Stieleria maiorica</name>
    <dbReference type="NCBI Taxonomy" id="2795974"/>
    <lineage>
        <taxon>Bacteria</taxon>
        <taxon>Pseudomonadati</taxon>
        <taxon>Planctomycetota</taxon>
        <taxon>Planctomycetia</taxon>
        <taxon>Pirellulales</taxon>
        <taxon>Pirellulaceae</taxon>
        <taxon>Stieleria</taxon>
    </lineage>
</organism>
<name>A0A5B9MDY0_9BACT</name>
<dbReference type="GO" id="GO:0008270">
    <property type="term" value="F:zinc ion binding"/>
    <property type="evidence" value="ECO:0007669"/>
    <property type="project" value="InterPro"/>
</dbReference>
<keyword evidence="3" id="KW-1185">Reference proteome</keyword>
<evidence type="ECO:0000313" key="3">
    <source>
        <dbReference type="Proteomes" id="UP000321353"/>
    </source>
</evidence>